<feature type="transmembrane region" description="Helical" evidence="11">
    <location>
        <begin position="25"/>
        <end position="45"/>
    </location>
</feature>
<feature type="domain" description="Flagellar M-ring N-terminal" evidence="12">
    <location>
        <begin position="46"/>
        <end position="223"/>
    </location>
</feature>
<dbReference type="Proteomes" id="UP000077355">
    <property type="component" value="Unassembled WGS sequence"/>
</dbReference>
<evidence type="ECO:0000256" key="2">
    <source>
        <dbReference type="ARBA" id="ARBA00004651"/>
    </source>
</evidence>
<feature type="transmembrane region" description="Helical" evidence="11">
    <location>
        <begin position="444"/>
        <end position="464"/>
    </location>
</feature>
<protein>
    <recommendedName>
        <fullName evidence="9">Flagellar M-ring protein</fullName>
    </recommendedName>
</protein>
<dbReference type="InterPro" id="IPR013556">
    <property type="entry name" value="Flag_M-ring_C"/>
</dbReference>
<evidence type="ECO:0000313" key="14">
    <source>
        <dbReference type="EMBL" id="OAB45118.1"/>
    </source>
</evidence>
<comment type="subcellular location">
    <subcellularLocation>
        <location evidence="1 9">Bacterial flagellum basal body</location>
    </subcellularLocation>
    <subcellularLocation>
        <location evidence="2">Cell membrane</location>
        <topology evidence="2">Multi-pass membrane protein</topology>
    </subcellularLocation>
</comment>
<evidence type="ECO:0000256" key="10">
    <source>
        <dbReference type="SAM" id="MobiDB-lite"/>
    </source>
</evidence>
<dbReference type="OrthoDB" id="9807026at2"/>
<organism evidence="14 15">
    <name type="scientific">Paenibacillus antarcticus</name>
    <dbReference type="NCBI Taxonomy" id="253703"/>
    <lineage>
        <taxon>Bacteria</taxon>
        <taxon>Bacillati</taxon>
        <taxon>Bacillota</taxon>
        <taxon>Bacilli</taxon>
        <taxon>Bacillales</taxon>
        <taxon>Paenibacillaceae</taxon>
        <taxon>Paenibacillus</taxon>
    </lineage>
</organism>
<reference evidence="14 15" key="1">
    <citation type="submission" date="2016-03" db="EMBL/GenBank/DDBJ databases">
        <title>Draft genome sequence of Paenibacillus antarcticus CECT 5836.</title>
        <authorList>
            <person name="Shin S.-K."/>
            <person name="Yi H."/>
        </authorList>
    </citation>
    <scope>NUCLEOTIDE SEQUENCE [LARGE SCALE GENOMIC DNA]</scope>
    <source>
        <strain evidence="14 15">CECT 5836</strain>
    </source>
</reference>
<feature type="region of interest" description="Disordered" evidence="10">
    <location>
        <begin position="310"/>
        <end position="346"/>
    </location>
</feature>
<comment type="caution">
    <text evidence="14">The sequence shown here is derived from an EMBL/GenBank/DDBJ whole genome shotgun (WGS) entry which is preliminary data.</text>
</comment>
<dbReference type="GO" id="GO:0003774">
    <property type="term" value="F:cytoskeletal motor activity"/>
    <property type="evidence" value="ECO:0007669"/>
    <property type="project" value="InterPro"/>
</dbReference>
<evidence type="ECO:0000256" key="8">
    <source>
        <dbReference type="ARBA" id="ARBA00023143"/>
    </source>
</evidence>
<keyword evidence="8 9" id="KW-0975">Bacterial flagellum</keyword>
<evidence type="ECO:0000313" key="15">
    <source>
        <dbReference type="Proteomes" id="UP000077355"/>
    </source>
</evidence>
<keyword evidence="15" id="KW-1185">Reference proteome</keyword>
<keyword evidence="14" id="KW-0282">Flagellum</keyword>
<keyword evidence="6 11" id="KW-1133">Transmembrane helix</keyword>
<keyword evidence="5 11" id="KW-0812">Transmembrane</keyword>
<evidence type="ECO:0000256" key="9">
    <source>
        <dbReference type="PIRNR" id="PIRNR004862"/>
    </source>
</evidence>
<evidence type="ECO:0000256" key="4">
    <source>
        <dbReference type="ARBA" id="ARBA00022475"/>
    </source>
</evidence>
<dbReference type="InterPro" id="IPR000067">
    <property type="entry name" value="FlgMring_FliF"/>
</dbReference>
<sequence length="525" mass="57404">MNERISQYKDKVVLYWNKFGKTQKIIFISTVSLIIIAFIIVTMMFSKTEYEVAFTDLSSNDAAGIMTFLDGSKIPYKLSSDGKSISVPSTQAARAKVDVGSQGIIENGSIGYKIFEQSSSAIGMTDSEFDVKYNNALNGEVEQLLKSMNGIREAKVLINLPEESVFASGDEGDKASASAVLKFKAGYTPNQAAIDGYYNLMKTAIPNLPIENITISNDEVELASTAKGGQGVMETAIEANFALQKRFENDVRQNVKQFLSKFMGANKVEVLVASKLNFDKIQSNEKLVTPVNEEDMKGIEISVQKISKNYAGNSSPDSGVAGTGEEEVPGYPSDSTSGDSTSEELSETVNYDVNRITRDIISSPYSVKDLTINVAVEPPTGQQSLDPATKDAIENILRNIVRASVADSGITYTDADLTKKVSVYSQTFGGTEVQSSGLKLSKGVLWGIGLAALALLGLGGYLIYRRRRQKEELEEDIPFQIPTEFPSINLESMTNESQVRKQLETLAKKKPDEFVNLLRTWLADE</sequence>
<evidence type="ECO:0000256" key="7">
    <source>
        <dbReference type="ARBA" id="ARBA00023136"/>
    </source>
</evidence>
<evidence type="ECO:0000256" key="5">
    <source>
        <dbReference type="ARBA" id="ARBA00022692"/>
    </source>
</evidence>
<evidence type="ECO:0000256" key="3">
    <source>
        <dbReference type="ARBA" id="ARBA00007971"/>
    </source>
</evidence>
<dbReference type="GO" id="GO:0009431">
    <property type="term" value="C:bacterial-type flagellum basal body, MS ring"/>
    <property type="evidence" value="ECO:0007669"/>
    <property type="project" value="InterPro"/>
</dbReference>
<dbReference type="Pfam" id="PF08345">
    <property type="entry name" value="YscJ_FliF_C"/>
    <property type="match status" value="1"/>
</dbReference>
<comment type="similarity">
    <text evidence="3 9">Belongs to the FliF family.</text>
</comment>
<dbReference type="InterPro" id="IPR006182">
    <property type="entry name" value="FliF_N_dom"/>
</dbReference>
<dbReference type="GO" id="GO:0005886">
    <property type="term" value="C:plasma membrane"/>
    <property type="evidence" value="ECO:0007669"/>
    <property type="project" value="UniProtKB-SubCell"/>
</dbReference>
<dbReference type="RefSeq" id="WP_068650638.1">
    <property type="nucleotide sequence ID" value="NZ_CP043611.1"/>
</dbReference>
<keyword evidence="14" id="KW-0966">Cell projection</keyword>
<dbReference type="PRINTS" id="PR01009">
    <property type="entry name" value="FLGMRINGFLIF"/>
</dbReference>
<dbReference type="PANTHER" id="PTHR30046:SF0">
    <property type="entry name" value="FLAGELLAR M-RING PROTEIN"/>
    <property type="match status" value="1"/>
</dbReference>
<dbReference type="AlphaFoldDB" id="A0A162KDU6"/>
<dbReference type="InterPro" id="IPR045851">
    <property type="entry name" value="AMP-bd_C_sf"/>
</dbReference>
<dbReference type="GO" id="GO:0071973">
    <property type="term" value="P:bacterial-type flagellum-dependent cell motility"/>
    <property type="evidence" value="ECO:0007669"/>
    <property type="project" value="InterPro"/>
</dbReference>
<proteinExistence type="inferred from homology"/>
<dbReference type="Pfam" id="PF01514">
    <property type="entry name" value="YscJ_FliF"/>
    <property type="match status" value="1"/>
</dbReference>
<evidence type="ECO:0000259" key="13">
    <source>
        <dbReference type="Pfam" id="PF08345"/>
    </source>
</evidence>
<accession>A0A162KDU6</accession>
<dbReference type="InterPro" id="IPR043427">
    <property type="entry name" value="YscJ/FliF"/>
</dbReference>
<keyword evidence="7 11" id="KW-0472">Membrane</keyword>
<feature type="domain" description="Flagellar M-ring C-terminal" evidence="13">
    <location>
        <begin position="259"/>
        <end position="399"/>
    </location>
</feature>
<name>A0A162KDU6_9BACL</name>
<evidence type="ECO:0000259" key="12">
    <source>
        <dbReference type="Pfam" id="PF01514"/>
    </source>
</evidence>
<keyword evidence="14" id="KW-0969">Cilium</keyword>
<evidence type="ECO:0000256" key="1">
    <source>
        <dbReference type="ARBA" id="ARBA00004117"/>
    </source>
</evidence>
<evidence type="ECO:0000256" key="11">
    <source>
        <dbReference type="SAM" id="Phobius"/>
    </source>
</evidence>
<gene>
    <name evidence="14" type="ORF">PBAT_14355</name>
</gene>
<comment type="function">
    <text evidence="9">The M ring may be actively involved in energy transduction.</text>
</comment>
<keyword evidence="4" id="KW-1003">Cell membrane</keyword>
<dbReference type="Gene3D" id="3.30.300.30">
    <property type="match status" value="1"/>
</dbReference>
<dbReference type="NCBIfam" id="TIGR00206">
    <property type="entry name" value="fliF"/>
    <property type="match status" value="1"/>
</dbReference>
<dbReference type="PANTHER" id="PTHR30046">
    <property type="entry name" value="FLAGELLAR M-RING PROTEIN"/>
    <property type="match status" value="1"/>
</dbReference>
<dbReference type="PIRSF" id="PIRSF004862">
    <property type="entry name" value="FliF"/>
    <property type="match status" value="1"/>
</dbReference>
<dbReference type="EMBL" id="LVJI01000018">
    <property type="protein sequence ID" value="OAB45118.1"/>
    <property type="molecule type" value="Genomic_DNA"/>
</dbReference>
<evidence type="ECO:0000256" key="6">
    <source>
        <dbReference type="ARBA" id="ARBA00022989"/>
    </source>
</evidence>